<dbReference type="PANTHER" id="PTHR12611:SF2">
    <property type="entry name" value="TRANSCRIPTIONAL ACTIVATOR PROTEIN PUR-ALPHA"/>
    <property type="match status" value="1"/>
</dbReference>
<keyword evidence="7" id="KW-1185">Reference proteome</keyword>
<dbReference type="FunFam" id="3.10.450.700:FF:000001">
    <property type="entry name" value="Purine-rich element binding protein A"/>
    <property type="match status" value="1"/>
</dbReference>
<dbReference type="Gene3D" id="3.30.2450.30">
    <property type="match status" value="1"/>
</dbReference>
<dbReference type="PANTHER" id="PTHR12611">
    <property type="entry name" value="PUR-TRANSCRIPTIONAL ACTIVATOR"/>
    <property type="match status" value="1"/>
</dbReference>
<dbReference type="Proteomes" id="UP000472270">
    <property type="component" value="Unassembled WGS sequence"/>
</dbReference>
<evidence type="ECO:0000256" key="3">
    <source>
        <dbReference type="ARBA" id="ARBA00023125"/>
    </source>
</evidence>
<dbReference type="Gene3D" id="3.10.450.700">
    <property type="match status" value="1"/>
</dbReference>
<feature type="region of interest" description="Disordered" evidence="5">
    <location>
        <begin position="1"/>
        <end position="35"/>
    </location>
</feature>
<dbReference type="AlphaFoldDB" id="A0A673IZJ6"/>
<reference evidence="6" key="2">
    <citation type="submission" date="2025-09" db="UniProtKB">
        <authorList>
            <consortium name="Ensembl"/>
        </authorList>
    </citation>
    <scope>IDENTIFICATION</scope>
</reference>
<evidence type="ECO:0000256" key="2">
    <source>
        <dbReference type="ARBA" id="ARBA00009251"/>
    </source>
</evidence>
<evidence type="ECO:0000256" key="5">
    <source>
        <dbReference type="SAM" id="MobiDB-lite"/>
    </source>
</evidence>
<dbReference type="GO" id="GO:0000981">
    <property type="term" value="F:DNA-binding transcription factor activity, RNA polymerase II-specific"/>
    <property type="evidence" value="ECO:0007669"/>
    <property type="project" value="TreeGrafter"/>
</dbReference>
<dbReference type="SMART" id="SM00712">
    <property type="entry name" value="PUR"/>
    <property type="match status" value="2"/>
</dbReference>
<proteinExistence type="inferred from homology"/>
<keyword evidence="4" id="KW-0539">Nucleus</keyword>
<comment type="subcellular location">
    <subcellularLocation>
        <location evidence="1">Nucleus</location>
    </subcellularLocation>
</comment>
<sequence length="269" mass="30380">MADRDSGSEQGGAATGPGVGSMHPVTGGAGSASGLQHETQELASKRVDIQNIYIYIYKTLNIEKNKCAVEFRDYLGDFIEHYAQLGPSNPDIAQDEPRRALKSEFLVRENRKYYMDLKENQRGRFLRIRQTVNRGPGLGATQGQTIALPAQGLIEFRDALAKLIDDYGVDDEPAELPEGTSLTVDNKRFFFDVGSNKYGVFMRVSEVKPTYRNSITVPYKVWSKFGSTFCKYADEMKKIQEKQREKRACELQQQQQQQEEMHGDDGDED</sequence>
<dbReference type="Ensembl" id="ENSSRHT00000044455.1">
    <property type="protein sequence ID" value="ENSSRHP00000043239.1"/>
    <property type="gene ID" value="ENSSRHG00000021882.1"/>
</dbReference>
<dbReference type="InterPro" id="IPR006628">
    <property type="entry name" value="PUR-bd_fam"/>
</dbReference>
<feature type="compositionally biased region" description="Basic and acidic residues" evidence="5">
    <location>
        <begin position="259"/>
        <end position="269"/>
    </location>
</feature>
<feature type="region of interest" description="Disordered" evidence="5">
    <location>
        <begin position="245"/>
        <end position="269"/>
    </location>
</feature>
<dbReference type="GO" id="GO:0000977">
    <property type="term" value="F:RNA polymerase II transcription regulatory region sequence-specific DNA binding"/>
    <property type="evidence" value="ECO:0007669"/>
    <property type="project" value="InterPro"/>
</dbReference>
<accession>A0A673IZJ6</accession>
<dbReference type="Pfam" id="PF04845">
    <property type="entry name" value="PurA"/>
    <property type="match status" value="1"/>
</dbReference>
<name>A0A673IZJ6_9TELE</name>
<organism evidence="6 7">
    <name type="scientific">Sinocyclocheilus rhinocerous</name>
    <dbReference type="NCBI Taxonomy" id="307959"/>
    <lineage>
        <taxon>Eukaryota</taxon>
        <taxon>Metazoa</taxon>
        <taxon>Chordata</taxon>
        <taxon>Craniata</taxon>
        <taxon>Vertebrata</taxon>
        <taxon>Euteleostomi</taxon>
        <taxon>Actinopterygii</taxon>
        <taxon>Neopterygii</taxon>
        <taxon>Teleostei</taxon>
        <taxon>Ostariophysi</taxon>
        <taxon>Cypriniformes</taxon>
        <taxon>Cyprinidae</taxon>
        <taxon>Cyprininae</taxon>
        <taxon>Sinocyclocheilus</taxon>
    </lineage>
</organism>
<comment type="similarity">
    <text evidence="2">Belongs to the PUR DNA-binding protein family.</text>
</comment>
<evidence type="ECO:0000256" key="4">
    <source>
        <dbReference type="ARBA" id="ARBA00023242"/>
    </source>
</evidence>
<feature type="compositionally biased region" description="Gly residues" evidence="5">
    <location>
        <begin position="9"/>
        <end position="19"/>
    </location>
</feature>
<evidence type="ECO:0000313" key="7">
    <source>
        <dbReference type="Proteomes" id="UP000472270"/>
    </source>
</evidence>
<dbReference type="GO" id="GO:0032422">
    <property type="term" value="F:purine-rich negative regulatory element binding"/>
    <property type="evidence" value="ECO:0007669"/>
    <property type="project" value="InterPro"/>
</dbReference>
<evidence type="ECO:0000313" key="6">
    <source>
        <dbReference type="Ensembl" id="ENSSRHP00000043239.1"/>
    </source>
</evidence>
<protein>
    <submittedName>
        <fullName evidence="6">Purine-rich element binding protein Aa</fullName>
    </submittedName>
</protein>
<dbReference type="GO" id="GO:0005634">
    <property type="term" value="C:nucleus"/>
    <property type="evidence" value="ECO:0007669"/>
    <property type="project" value="UniProtKB-SubCell"/>
</dbReference>
<reference evidence="6" key="1">
    <citation type="submission" date="2025-08" db="UniProtKB">
        <authorList>
            <consortium name="Ensembl"/>
        </authorList>
    </citation>
    <scope>IDENTIFICATION</scope>
</reference>
<keyword evidence="3" id="KW-0238">DNA-binding</keyword>
<evidence type="ECO:0000256" key="1">
    <source>
        <dbReference type="ARBA" id="ARBA00004123"/>
    </source>
</evidence>